<organism evidence="9 10">
    <name type="scientific">Folsomia candida</name>
    <name type="common">Springtail</name>
    <dbReference type="NCBI Taxonomy" id="158441"/>
    <lineage>
        <taxon>Eukaryota</taxon>
        <taxon>Metazoa</taxon>
        <taxon>Ecdysozoa</taxon>
        <taxon>Arthropoda</taxon>
        <taxon>Hexapoda</taxon>
        <taxon>Collembola</taxon>
        <taxon>Entomobryomorpha</taxon>
        <taxon>Isotomoidea</taxon>
        <taxon>Isotomidae</taxon>
        <taxon>Proisotominae</taxon>
        <taxon>Folsomia</taxon>
    </lineage>
</organism>
<keyword evidence="4 6" id="KW-0804">Transcription</keyword>
<feature type="compositionally biased region" description="Basic residues" evidence="7">
    <location>
        <begin position="246"/>
        <end position="260"/>
    </location>
</feature>
<dbReference type="STRING" id="158441.A0A226DFZ5"/>
<comment type="similarity">
    <text evidence="2 6">Belongs to the enhancer of polycomb family.</text>
</comment>
<feature type="region of interest" description="Disordered" evidence="7">
    <location>
        <begin position="607"/>
        <end position="730"/>
    </location>
</feature>
<feature type="compositionally biased region" description="Low complexity" evidence="7">
    <location>
        <begin position="389"/>
        <end position="409"/>
    </location>
</feature>
<keyword evidence="3 6" id="KW-0805">Transcription regulation</keyword>
<gene>
    <name evidence="9" type="ORF">Fcan01_21607</name>
</gene>
<proteinExistence type="inferred from homology"/>
<keyword evidence="10" id="KW-1185">Reference proteome</keyword>
<evidence type="ECO:0000256" key="2">
    <source>
        <dbReference type="ARBA" id="ARBA00008035"/>
    </source>
</evidence>
<feature type="compositionally biased region" description="Low complexity" evidence="7">
    <location>
        <begin position="261"/>
        <end position="270"/>
    </location>
</feature>
<evidence type="ECO:0000259" key="8">
    <source>
        <dbReference type="Pfam" id="PF10513"/>
    </source>
</evidence>
<evidence type="ECO:0000256" key="4">
    <source>
        <dbReference type="ARBA" id="ARBA00023163"/>
    </source>
</evidence>
<feature type="compositionally biased region" description="Pro residues" evidence="7">
    <location>
        <begin position="616"/>
        <end position="635"/>
    </location>
</feature>
<dbReference type="AlphaFoldDB" id="A0A226DFZ5"/>
<dbReference type="PANTHER" id="PTHR14898">
    <property type="entry name" value="ENHANCER OF POLYCOMB"/>
    <property type="match status" value="1"/>
</dbReference>
<feature type="region of interest" description="Disordered" evidence="7">
    <location>
        <begin position="246"/>
        <end position="270"/>
    </location>
</feature>
<dbReference type="GO" id="GO:0005634">
    <property type="term" value="C:nucleus"/>
    <property type="evidence" value="ECO:0007669"/>
    <property type="project" value="UniProtKB-SubCell"/>
</dbReference>
<dbReference type="InterPro" id="IPR019542">
    <property type="entry name" value="Enhancer_polycomb-like_N"/>
</dbReference>
<name>A0A226DFZ5_FOLCA</name>
<evidence type="ECO:0000313" key="10">
    <source>
        <dbReference type="Proteomes" id="UP000198287"/>
    </source>
</evidence>
<sequence length="730" mass="81212">MQEHHLQQAIVSGTVIPTPEVFLIDNTGYYNKFYPESYKLPRQLIYMQPFSMETDIPDYDMDSEDENWVTSQSGKLELNPEKFEEMMDRLEKGSGQTVVTLQEAKALIKEDDDLIIAVYDYWLNKRLKIQQPLIPHVRTEARHGIANHNPYIAFRRRTEKMQTRKNRKNDESSYEKMLKLRRDLTRAVNLLEMVKKREKSKRELLHLTIEIVSEALQQRPARPAFTPLFQANSLNDYPLLASLSRKERRQYKKRRHKSSSKSHAAASSSAAMNYANAQGLTLDEGASSDDDLLPCSPSDGEEDEGVYAFRRKKDCEYLAPLDSSDKPWYPPEDINRLRFYPTSISDVKNGGYRMVGPCRRRVGRGGRIILDRMTMQDLSEFVQVMGLKSSASPPHSGSRSPSSSSQPEPLVITHPPVEVKQEPIDSSYSSSNIVQPNDTMEDFTSSDLGCWHHFRPRTPDPLETGEWLMISESDPSAEDESVKAEQSEESILLPPPLSSSSSSLMPLTTTPSTPFLQPSYHLGLVVSSGDRPITYPLETLLSDPTLPQNTLPSHIGTPGSHVVLDEQSSELENTYYLMELNNEFLNVDVEADQWYSSMDLEAGVDSTSMAIDGDEPPPSIPPQGPGPPPPPPPSTTPSQGGGSSSGPTTHPQNSHNNPPPPPDSSSQGGSSNNTSPPQLPPSSTQQQPDSSPETTVVNVKSGEDTDGGKSETDSSKSSRELNRFPMLISV</sequence>
<dbReference type="GO" id="GO:0035267">
    <property type="term" value="C:NuA4 histone acetyltransferase complex"/>
    <property type="evidence" value="ECO:0007669"/>
    <property type="project" value="InterPro"/>
</dbReference>
<feature type="region of interest" description="Disordered" evidence="7">
    <location>
        <begin position="473"/>
        <end position="506"/>
    </location>
</feature>
<feature type="compositionally biased region" description="Basic and acidic residues" evidence="7">
    <location>
        <begin position="701"/>
        <end position="722"/>
    </location>
</feature>
<evidence type="ECO:0000256" key="6">
    <source>
        <dbReference type="RuleBase" id="RU361124"/>
    </source>
</evidence>
<protein>
    <recommendedName>
        <fullName evidence="6">Enhancer of polycomb-like protein</fullName>
    </recommendedName>
</protein>
<dbReference type="OrthoDB" id="435275at2759"/>
<feature type="domain" description="Enhancer of polycomb-like N-terminal" evidence="8">
    <location>
        <begin position="12"/>
        <end position="92"/>
    </location>
</feature>
<feature type="region of interest" description="Disordered" evidence="7">
    <location>
        <begin position="388"/>
        <end position="411"/>
    </location>
</feature>
<evidence type="ECO:0000256" key="5">
    <source>
        <dbReference type="ARBA" id="ARBA00023242"/>
    </source>
</evidence>
<dbReference type="Pfam" id="PF10513">
    <property type="entry name" value="EPL1"/>
    <property type="match status" value="1"/>
</dbReference>
<feature type="compositionally biased region" description="Low complexity" evidence="7">
    <location>
        <begin position="664"/>
        <end position="695"/>
    </location>
</feature>
<dbReference type="OMA" id="NHNPYIA"/>
<dbReference type="Proteomes" id="UP000198287">
    <property type="component" value="Unassembled WGS sequence"/>
</dbReference>
<evidence type="ECO:0000256" key="1">
    <source>
        <dbReference type="ARBA" id="ARBA00004123"/>
    </source>
</evidence>
<evidence type="ECO:0000256" key="7">
    <source>
        <dbReference type="SAM" id="MobiDB-lite"/>
    </source>
</evidence>
<dbReference type="GO" id="GO:0006357">
    <property type="term" value="P:regulation of transcription by RNA polymerase II"/>
    <property type="evidence" value="ECO:0007669"/>
    <property type="project" value="InterPro"/>
</dbReference>
<evidence type="ECO:0000256" key="3">
    <source>
        <dbReference type="ARBA" id="ARBA00023015"/>
    </source>
</evidence>
<comment type="subcellular location">
    <subcellularLocation>
        <location evidence="1 6">Nucleus</location>
    </subcellularLocation>
</comment>
<feature type="compositionally biased region" description="Low complexity" evidence="7">
    <location>
        <begin position="645"/>
        <end position="656"/>
    </location>
</feature>
<comment type="caution">
    <text evidence="9">The sequence shown here is derived from an EMBL/GenBank/DDBJ whole genome shotgun (WGS) entry which is preliminary data.</text>
</comment>
<evidence type="ECO:0000313" key="9">
    <source>
        <dbReference type="EMBL" id="OXA43617.1"/>
    </source>
</evidence>
<keyword evidence="5 6" id="KW-0539">Nucleus</keyword>
<accession>A0A226DFZ5</accession>
<reference evidence="9 10" key="1">
    <citation type="submission" date="2015-12" db="EMBL/GenBank/DDBJ databases">
        <title>The genome of Folsomia candida.</title>
        <authorList>
            <person name="Faddeeva A."/>
            <person name="Derks M.F."/>
            <person name="Anvar Y."/>
            <person name="Smit S."/>
            <person name="Van Straalen N."/>
            <person name="Roelofs D."/>
        </authorList>
    </citation>
    <scope>NUCLEOTIDE SEQUENCE [LARGE SCALE GENOMIC DNA]</scope>
    <source>
        <strain evidence="9 10">VU population</strain>
        <tissue evidence="9">Whole body</tissue>
    </source>
</reference>
<dbReference type="EMBL" id="LNIX01000021">
    <property type="protein sequence ID" value="OXA43617.1"/>
    <property type="molecule type" value="Genomic_DNA"/>
</dbReference>
<dbReference type="InterPro" id="IPR024943">
    <property type="entry name" value="Enhancer_polycomb"/>
</dbReference>